<dbReference type="AlphaFoldDB" id="A0A1B9ILS4"/>
<feature type="compositionally biased region" description="Low complexity" evidence="1">
    <location>
        <begin position="1"/>
        <end position="14"/>
    </location>
</feature>
<reference evidence="3 4" key="1">
    <citation type="submission" date="2013-07" db="EMBL/GenBank/DDBJ databases">
        <title>The Genome Sequence of Kwoniella mangroviensis CBS10435.</title>
        <authorList>
            <consortium name="The Broad Institute Genome Sequencing Platform"/>
            <person name="Cuomo C."/>
            <person name="Litvintseva A."/>
            <person name="Chen Y."/>
            <person name="Heitman J."/>
            <person name="Sun S."/>
            <person name="Springer D."/>
            <person name="Dromer F."/>
            <person name="Young S.K."/>
            <person name="Zeng Q."/>
            <person name="Gargeya S."/>
            <person name="Fitzgerald M."/>
            <person name="Abouelleil A."/>
            <person name="Alvarado L."/>
            <person name="Berlin A.M."/>
            <person name="Chapman S.B."/>
            <person name="Dewar J."/>
            <person name="Goldberg J."/>
            <person name="Griggs A."/>
            <person name="Gujja S."/>
            <person name="Hansen M."/>
            <person name="Howarth C."/>
            <person name="Imamovic A."/>
            <person name="Larimer J."/>
            <person name="McCowan C."/>
            <person name="Murphy C."/>
            <person name="Pearson M."/>
            <person name="Priest M."/>
            <person name="Roberts A."/>
            <person name="Saif S."/>
            <person name="Shea T."/>
            <person name="Sykes S."/>
            <person name="Wortman J."/>
            <person name="Nusbaum C."/>
            <person name="Birren B."/>
        </authorList>
    </citation>
    <scope>NUCLEOTIDE SEQUENCE [LARGE SCALE GENOMIC DNA]</scope>
    <source>
        <strain evidence="3 4">CBS 10435</strain>
    </source>
</reference>
<feature type="region of interest" description="Disordered" evidence="1">
    <location>
        <begin position="1"/>
        <end position="53"/>
    </location>
</feature>
<gene>
    <name evidence="3" type="ORF">L486_05408</name>
</gene>
<evidence type="ECO:0000313" key="3">
    <source>
        <dbReference type="EMBL" id="OCF56558.1"/>
    </source>
</evidence>
<evidence type="ECO:0000313" key="4">
    <source>
        <dbReference type="Proteomes" id="UP000092583"/>
    </source>
</evidence>
<reference evidence="4" key="2">
    <citation type="submission" date="2013-12" db="EMBL/GenBank/DDBJ databases">
        <title>Evolution of pathogenesis and genome organization in the Tremellales.</title>
        <authorList>
            <person name="Cuomo C."/>
            <person name="Litvintseva A."/>
            <person name="Heitman J."/>
            <person name="Chen Y."/>
            <person name="Sun S."/>
            <person name="Springer D."/>
            <person name="Dromer F."/>
            <person name="Young S."/>
            <person name="Zeng Q."/>
            <person name="Chapman S."/>
            <person name="Gujja S."/>
            <person name="Saif S."/>
            <person name="Birren B."/>
        </authorList>
    </citation>
    <scope>NUCLEOTIDE SEQUENCE [LARGE SCALE GENOMIC DNA]</scope>
    <source>
        <strain evidence="4">CBS 10435</strain>
    </source>
</reference>
<dbReference type="GO" id="GO:0008270">
    <property type="term" value="F:zinc ion binding"/>
    <property type="evidence" value="ECO:0007669"/>
    <property type="project" value="InterPro"/>
</dbReference>
<feature type="region of interest" description="Disordered" evidence="1">
    <location>
        <begin position="191"/>
        <end position="247"/>
    </location>
</feature>
<dbReference type="EMBL" id="KI669464">
    <property type="protein sequence ID" value="OCF56558.1"/>
    <property type="molecule type" value="Genomic_DNA"/>
</dbReference>
<feature type="domain" description="Zn(2)-C6 fungal-type" evidence="2">
    <location>
        <begin position="48"/>
        <end position="96"/>
    </location>
</feature>
<dbReference type="GO" id="GO:0000981">
    <property type="term" value="F:DNA-binding transcription factor activity, RNA polymerase II-specific"/>
    <property type="evidence" value="ECO:0007669"/>
    <property type="project" value="InterPro"/>
</dbReference>
<organism evidence="3 4">
    <name type="scientific">Kwoniella mangroviensis CBS 10435</name>
    <dbReference type="NCBI Taxonomy" id="1331196"/>
    <lineage>
        <taxon>Eukaryota</taxon>
        <taxon>Fungi</taxon>
        <taxon>Dikarya</taxon>
        <taxon>Basidiomycota</taxon>
        <taxon>Agaricomycotina</taxon>
        <taxon>Tremellomycetes</taxon>
        <taxon>Tremellales</taxon>
        <taxon>Cryptococcaceae</taxon>
        <taxon>Kwoniella</taxon>
    </lineage>
</organism>
<keyword evidence="4" id="KW-1185">Reference proteome</keyword>
<sequence length="268" mass="29587">MDNDTTDTTAYYTTGPASTVSFDTTSSNMVDTGAGSEQSKKERRHGGGTPKTRCERCTTKHLKCDSTSQDGASSCTHCDTAWEPCSFCPEEFKEVLAKWQKENAPAKVKKTRSSKACDECYKDKKNPKCEFPPDGSSSCTRCTKLKRSCTFQIKRQRGTWGELMGCPADVKCQRCFNAGYETKCTYDIPRGKRGSKSKSQASASVQDVNQDQPSLPPTSTLSPREQLDEILKHTNHGSSALDPEGSEGFIAAWNNSDAYMRLPEAPWH</sequence>
<evidence type="ECO:0000259" key="2">
    <source>
        <dbReference type="SMART" id="SM00066"/>
    </source>
</evidence>
<accession>A0A1B9ILS4</accession>
<feature type="domain" description="Zn(2)-C6 fungal-type" evidence="2">
    <location>
        <begin position="111"/>
        <end position="160"/>
    </location>
</feature>
<feature type="compositionally biased region" description="Polar residues" evidence="1">
    <location>
        <begin position="15"/>
        <end position="30"/>
    </location>
</feature>
<feature type="compositionally biased region" description="Low complexity" evidence="1">
    <location>
        <begin position="197"/>
        <end position="208"/>
    </location>
</feature>
<dbReference type="SMART" id="SM00066">
    <property type="entry name" value="GAL4"/>
    <property type="match status" value="2"/>
</dbReference>
<proteinExistence type="predicted"/>
<evidence type="ECO:0000256" key="1">
    <source>
        <dbReference type="SAM" id="MobiDB-lite"/>
    </source>
</evidence>
<name>A0A1B9ILS4_9TREE</name>
<protein>
    <recommendedName>
        <fullName evidence="2">Zn(2)-C6 fungal-type domain-containing protein</fullName>
    </recommendedName>
</protein>
<dbReference type="InterPro" id="IPR001138">
    <property type="entry name" value="Zn2Cys6_DnaBD"/>
</dbReference>
<dbReference type="OrthoDB" id="10632960at2759"/>
<dbReference type="Proteomes" id="UP000092583">
    <property type="component" value="Unassembled WGS sequence"/>
</dbReference>